<feature type="transmembrane region" description="Helical" evidence="1">
    <location>
        <begin position="12"/>
        <end position="32"/>
    </location>
</feature>
<keyword evidence="1" id="KW-0472">Membrane</keyword>
<dbReference type="Proteomes" id="UP001304683">
    <property type="component" value="Chromosome"/>
</dbReference>
<evidence type="ECO:0000313" key="2">
    <source>
        <dbReference type="EMBL" id="WPD18347.1"/>
    </source>
</evidence>
<accession>A0ABZ0QNJ5</accession>
<dbReference type="EMBL" id="CP132508">
    <property type="protein sequence ID" value="WPD18347.1"/>
    <property type="molecule type" value="Genomic_DNA"/>
</dbReference>
<keyword evidence="1" id="KW-0812">Transmembrane</keyword>
<name>A0ABZ0QNJ5_9FIRM</name>
<evidence type="ECO:0000256" key="1">
    <source>
        <dbReference type="SAM" id="Phobius"/>
    </source>
</evidence>
<dbReference type="RefSeq" id="WP_318750195.1">
    <property type="nucleotide sequence ID" value="NZ_CP132508.1"/>
</dbReference>
<reference evidence="2 3" key="1">
    <citation type="submission" date="2023-08" db="EMBL/GenBank/DDBJ databases">
        <title>Genome sequence of Thermaerobacter compostii strain Ins1, a spore-forming filamentous bacterium isolated from a deep geothermal reservoir.</title>
        <authorList>
            <person name="Bregnard D."/>
            <person name="Gonzalez D."/>
            <person name="Junier P."/>
        </authorList>
    </citation>
    <scope>NUCLEOTIDE SEQUENCE [LARGE SCALE GENOMIC DNA]</scope>
    <source>
        <strain evidence="2 3">Ins1</strain>
    </source>
</reference>
<protein>
    <submittedName>
        <fullName evidence="2">Uncharacterized protein</fullName>
    </submittedName>
</protein>
<evidence type="ECO:0000313" key="3">
    <source>
        <dbReference type="Proteomes" id="UP001304683"/>
    </source>
</evidence>
<proteinExistence type="predicted"/>
<sequence>MVYRNILNVKRIVGVAGVVLAVAVVVAATAWLENPMHLYDTDEWPDESQFRSTDSVKGVLNISALVKVTDRPHRPVTGPEIGTASSMTLR</sequence>
<keyword evidence="3" id="KW-1185">Reference proteome</keyword>
<keyword evidence="1" id="KW-1133">Transmembrane helix</keyword>
<organism evidence="2 3">
    <name type="scientific">Thermaerobacter composti</name>
    <dbReference type="NCBI Taxonomy" id="554949"/>
    <lineage>
        <taxon>Bacteria</taxon>
        <taxon>Bacillati</taxon>
        <taxon>Bacillota</taxon>
        <taxon>Clostridia</taxon>
        <taxon>Eubacteriales</taxon>
        <taxon>Clostridiales Family XVII. Incertae Sedis</taxon>
        <taxon>Thermaerobacter</taxon>
    </lineage>
</organism>
<gene>
    <name evidence="2" type="ORF">Q5761_08165</name>
</gene>